<dbReference type="SUPFAM" id="SSF54117">
    <property type="entry name" value="Interleukin 8-like chemokines"/>
    <property type="match status" value="1"/>
</dbReference>
<sequence>MQSVRTPFRSLAIMAIIAAAMWAKADAEKFTSCCTAVSDEEVTDPIIGFRLQRRTNHCVNAVILTTDKNKDFCCPVKSLWVGRKIQEFMNNLRRRRASTASTLLTRLTSVTPSTVFSTAPSPMEGSGQ</sequence>
<protein>
    <recommendedName>
        <fullName evidence="3">Chemokine interleukin-8-like domain-containing protein</fullName>
    </recommendedName>
</protein>
<feature type="chain" id="PRO_5044813572" description="Chemokine interleukin-8-like domain-containing protein" evidence="2">
    <location>
        <begin position="28"/>
        <end position="128"/>
    </location>
</feature>
<dbReference type="InterPro" id="IPR036048">
    <property type="entry name" value="Interleukin_8-like_sf"/>
</dbReference>
<reference evidence="4 5" key="1">
    <citation type="submission" date="2024-09" db="EMBL/GenBank/DDBJ databases">
        <title>A chromosome-level genome assembly of Gray's grenadier anchovy, Coilia grayii.</title>
        <authorList>
            <person name="Fu Z."/>
        </authorList>
    </citation>
    <scope>NUCLEOTIDE SEQUENCE [LARGE SCALE GENOMIC DNA]</scope>
    <source>
        <strain evidence="4">G4</strain>
        <tissue evidence="4">Muscle</tissue>
    </source>
</reference>
<dbReference type="AlphaFoldDB" id="A0ABD1JEY1"/>
<organism evidence="4 5">
    <name type="scientific">Coilia grayii</name>
    <name type="common">Gray's grenadier anchovy</name>
    <dbReference type="NCBI Taxonomy" id="363190"/>
    <lineage>
        <taxon>Eukaryota</taxon>
        <taxon>Metazoa</taxon>
        <taxon>Chordata</taxon>
        <taxon>Craniata</taxon>
        <taxon>Vertebrata</taxon>
        <taxon>Euteleostomi</taxon>
        <taxon>Actinopterygii</taxon>
        <taxon>Neopterygii</taxon>
        <taxon>Teleostei</taxon>
        <taxon>Clupei</taxon>
        <taxon>Clupeiformes</taxon>
        <taxon>Clupeoidei</taxon>
        <taxon>Engraulidae</taxon>
        <taxon>Coilinae</taxon>
        <taxon>Coilia</taxon>
    </lineage>
</organism>
<feature type="domain" description="Chemokine interleukin-8-like" evidence="3">
    <location>
        <begin position="32"/>
        <end position="87"/>
    </location>
</feature>
<dbReference type="Proteomes" id="UP001591681">
    <property type="component" value="Unassembled WGS sequence"/>
</dbReference>
<evidence type="ECO:0000256" key="2">
    <source>
        <dbReference type="SAM" id="SignalP"/>
    </source>
</evidence>
<dbReference type="GO" id="GO:0005615">
    <property type="term" value="C:extracellular space"/>
    <property type="evidence" value="ECO:0007669"/>
    <property type="project" value="UniProtKB-KW"/>
</dbReference>
<name>A0ABD1JEY1_9TELE</name>
<feature type="signal peptide" evidence="2">
    <location>
        <begin position="1"/>
        <end position="27"/>
    </location>
</feature>
<accession>A0ABD1JEY1</accession>
<evidence type="ECO:0000259" key="3">
    <source>
        <dbReference type="Pfam" id="PF00048"/>
    </source>
</evidence>
<dbReference type="Pfam" id="PF00048">
    <property type="entry name" value="IL8"/>
    <property type="match status" value="1"/>
</dbReference>
<evidence type="ECO:0000256" key="1">
    <source>
        <dbReference type="ARBA" id="ARBA00022514"/>
    </source>
</evidence>
<keyword evidence="2" id="KW-0732">Signal</keyword>
<dbReference type="Gene3D" id="2.40.50.40">
    <property type="match status" value="1"/>
</dbReference>
<evidence type="ECO:0000313" key="5">
    <source>
        <dbReference type="Proteomes" id="UP001591681"/>
    </source>
</evidence>
<keyword evidence="1" id="KW-0202">Cytokine</keyword>
<proteinExistence type="predicted"/>
<dbReference type="GO" id="GO:0005125">
    <property type="term" value="F:cytokine activity"/>
    <property type="evidence" value="ECO:0007669"/>
    <property type="project" value="UniProtKB-KW"/>
</dbReference>
<comment type="caution">
    <text evidence="4">The sequence shown here is derived from an EMBL/GenBank/DDBJ whole genome shotgun (WGS) entry which is preliminary data.</text>
</comment>
<dbReference type="InterPro" id="IPR001811">
    <property type="entry name" value="Chemokine_IL8-like_dom"/>
</dbReference>
<dbReference type="EMBL" id="JBHFQA010000016">
    <property type="protein sequence ID" value="KAL2085721.1"/>
    <property type="molecule type" value="Genomic_DNA"/>
</dbReference>
<evidence type="ECO:0000313" key="4">
    <source>
        <dbReference type="EMBL" id="KAL2085721.1"/>
    </source>
</evidence>
<gene>
    <name evidence="4" type="ORF">ACEWY4_019041</name>
</gene>
<keyword evidence="5" id="KW-1185">Reference proteome</keyword>